<name>W2SU07_NECAM</name>
<evidence type="ECO:0000313" key="1">
    <source>
        <dbReference type="EMBL" id="ETN72998.1"/>
    </source>
</evidence>
<proteinExistence type="predicted"/>
<dbReference type="EMBL" id="KI662182">
    <property type="protein sequence ID" value="ETN72998.1"/>
    <property type="molecule type" value="Genomic_DNA"/>
</dbReference>
<accession>W2SU07</accession>
<feature type="non-terminal residue" evidence="1">
    <location>
        <position position="1"/>
    </location>
</feature>
<dbReference type="KEGG" id="nai:NECAME_18567"/>
<gene>
    <name evidence="1" type="ORF">NECAME_18567</name>
</gene>
<dbReference type="Proteomes" id="UP000053676">
    <property type="component" value="Unassembled WGS sequence"/>
</dbReference>
<dbReference type="AlphaFoldDB" id="W2SU07"/>
<organism evidence="1 2">
    <name type="scientific">Necator americanus</name>
    <name type="common">Human hookworm</name>
    <dbReference type="NCBI Taxonomy" id="51031"/>
    <lineage>
        <taxon>Eukaryota</taxon>
        <taxon>Metazoa</taxon>
        <taxon>Ecdysozoa</taxon>
        <taxon>Nematoda</taxon>
        <taxon>Chromadorea</taxon>
        <taxon>Rhabditida</taxon>
        <taxon>Rhabditina</taxon>
        <taxon>Rhabditomorpha</taxon>
        <taxon>Strongyloidea</taxon>
        <taxon>Ancylostomatidae</taxon>
        <taxon>Bunostominae</taxon>
        <taxon>Necator</taxon>
    </lineage>
</organism>
<reference evidence="2" key="1">
    <citation type="journal article" date="2014" name="Nat. Genet.">
        <title>Genome of the human hookworm Necator americanus.</title>
        <authorList>
            <person name="Tang Y.T."/>
            <person name="Gao X."/>
            <person name="Rosa B.A."/>
            <person name="Abubucker S."/>
            <person name="Hallsworth-Pepin K."/>
            <person name="Martin J."/>
            <person name="Tyagi R."/>
            <person name="Heizer E."/>
            <person name="Zhang X."/>
            <person name="Bhonagiri-Palsikar V."/>
            <person name="Minx P."/>
            <person name="Warren W.C."/>
            <person name="Wang Q."/>
            <person name="Zhan B."/>
            <person name="Hotez P.J."/>
            <person name="Sternberg P.W."/>
            <person name="Dougall A."/>
            <person name="Gaze S.T."/>
            <person name="Mulvenna J."/>
            <person name="Sotillo J."/>
            <person name="Ranganathan S."/>
            <person name="Rabelo E.M."/>
            <person name="Wilson R.K."/>
            <person name="Felgner P.L."/>
            <person name="Bethony J."/>
            <person name="Hawdon J.M."/>
            <person name="Gasser R.B."/>
            <person name="Loukas A."/>
            <person name="Mitreva M."/>
        </authorList>
    </citation>
    <scope>NUCLEOTIDE SEQUENCE [LARGE SCALE GENOMIC DNA]</scope>
</reference>
<evidence type="ECO:0000313" key="2">
    <source>
        <dbReference type="Proteomes" id="UP000053676"/>
    </source>
</evidence>
<sequence length="59" mass="6570">SQMSGGTPAILHSCEQTFPRRCPLFLRKRSQGQWEQCPTTVIGPKRDWQAGCVYSIAGC</sequence>
<keyword evidence="2" id="KW-1185">Reference proteome</keyword>
<protein>
    <submittedName>
        <fullName evidence="1">Uncharacterized protein</fullName>
    </submittedName>
</protein>